<name>W9W5V0_9EURO</name>
<organism evidence="1 2">
    <name type="scientific">Cladophialophora yegresii CBS 114405</name>
    <dbReference type="NCBI Taxonomy" id="1182544"/>
    <lineage>
        <taxon>Eukaryota</taxon>
        <taxon>Fungi</taxon>
        <taxon>Dikarya</taxon>
        <taxon>Ascomycota</taxon>
        <taxon>Pezizomycotina</taxon>
        <taxon>Eurotiomycetes</taxon>
        <taxon>Chaetothyriomycetidae</taxon>
        <taxon>Chaetothyriales</taxon>
        <taxon>Herpotrichiellaceae</taxon>
        <taxon>Cladophialophora</taxon>
    </lineage>
</organism>
<dbReference type="AlphaFoldDB" id="W9W5V0"/>
<dbReference type="EMBL" id="AMGW01000007">
    <property type="protein sequence ID" value="EXJ53944.1"/>
    <property type="molecule type" value="Genomic_DNA"/>
</dbReference>
<reference evidence="1 2" key="1">
    <citation type="submission" date="2013-03" db="EMBL/GenBank/DDBJ databases">
        <title>The Genome Sequence of Cladophialophora yegresii CBS 114405.</title>
        <authorList>
            <consortium name="The Broad Institute Genomics Platform"/>
            <person name="Cuomo C."/>
            <person name="de Hoog S."/>
            <person name="Gorbushina A."/>
            <person name="Walker B."/>
            <person name="Young S.K."/>
            <person name="Zeng Q."/>
            <person name="Gargeya S."/>
            <person name="Fitzgerald M."/>
            <person name="Haas B."/>
            <person name="Abouelleil A."/>
            <person name="Allen A.W."/>
            <person name="Alvarado L."/>
            <person name="Arachchi H.M."/>
            <person name="Berlin A.M."/>
            <person name="Chapman S.B."/>
            <person name="Gainer-Dewar J."/>
            <person name="Goldberg J."/>
            <person name="Griggs A."/>
            <person name="Gujja S."/>
            <person name="Hansen M."/>
            <person name="Howarth C."/>
            <person name="Imamovic A."/>
            <person name="Ireland A."/>
            <person name="Larimer J."/>
            <person name="McCowan C."/>
            <person name="Murphy C."/>
            <person name="Pearson M."/>
            <person name="Poon T.W."/>
            <person name="Priest M."/>
            <person name="Roberts A."/>
            <person name="Saif S."/>
            <person name="Shea T."/>
            <person name="Sisk P."/>
            <person name="Sykes S."/>
            <person name="Wortman J."/>
            <person name="Nusbaum C."/>
            <person name="Birren B."/>
        </authorList>
    </citation>
    <scope>NUCLEOTIDE SEQUENCE [LARGE SCALE GENOMIC DNA]</scope>
    <source>
        <strain evidence="1 2">CBS 114405</strain>
    </source>
</reference>
<evidence type="ECO:0000313" key="2">
    <source>
        <dbReference type="Proteomes" id="UP000019473"/>
    </source>
</evidence>
<dbReference type="RefSeq" id="XP_007761459.1">
    <property type="nucleotide sequence ID" value="XM_007763269.1"/>
</dbReference>
<accession>W9W5V0</accession>
<protein>
    <submittedName>
        <fullName evidence="1">Uncharacterized protein</fullName>
    </submittedName>
</protein>
<dbReference type="HOGENOM" id="CLU_2542405_0_0_1"/>
<evidence type="ECO:0000313" key="1">
    <source>
        <dbReference type="EMBL" id="EXJ53944.1"/>
    </source>
</evidence>
<dbReference type="GeneID" id="19183844"/>
<sequence length="83" mass="9506">MIRSLLMQEATRERWQNRNAGAFSYNGLIFHLSWDGVDMSDIRDALEYGIFEGASISEANIAERLLDEIEKRAMSQPDSSSRH</sequence>
<dbReference type="Proteomes" id="UP000019473">
    <property type="component" value="Unassembled WGS sequence"/>
</dbReference>
<dbReference type="STRING" id="1182544.W9W5V0"/>
<keyword evidence="2" id="KW-1185">Reference proteome</keyword>
<proteinExistence type="predicted"/>
<comment type="caution">
    <text evidence="1">The sequence shown here is derived from an EMBL/GenBank/DDBJ whole genome shotgun (WGS) entry which is preliminary data.</text>
</comment>
<dbReference type="VEuPathDB" id="FungiDB:A1O7_09281"/>
<dbReference type="OrthoDB" id="4130898at2759"/>
<gene>
    <name evidence="1" type="ORF">A1O7_09281</name>
</gene>